<comment type="caution">
    <text evidence="2">The sequence shown here is derived from an EMBL/GenBank/DDBJ whole genome shotgun (WGS) entry which is preliminary data.</text>
</comment>
<protein>
    <submittedName>
        <fullName evidence="2">Uncharacterized protein</fullName>
    </submittedName>
</protein>
<gene>
    <name evidence="2" type="ORF">NDU88_005646</name>
</gene>
<evidence type="ECO:0000256" key="1">
    <source>
        <dbReference type="SAM" id="MobiDB-lite"/>
    </source>
</evidence>
<keyword evidence="3" id="KW-1185">Reference proteome</keyword>
<sequence length="93" mass="10019">MRGSIPRGHVRGPLILRGYFRSLPQPGSTIPIATGTRTADGSRMVQFPDTNVRGESPDSLIEMTEERPTAKVNGEATTPGNSGRGDEQEAARR</sequence>
<evidence type="ECO:0000313" key="3">
    <source>
        <dbReference type="Proteomes" id="UP001066276"/>
    </source>
</evidence>
<dbReference type="EMBL" id="JANPWB010000002">
    <property type="protein sequence ID" value="KAJ1210280.1"/>
    <property type="molecule type" value="Genomic_DNA"/>
</dbReference>
<feature type="compositionally biased region" description="Basic and acidic residues" evidence="1">
    <location>
        <begin position="84"/>
        <end position="93"/>
    </location>
</feature>
<reference evidence="2" key="1">
    <citation type="journal article" date="2022" name="bioRxiv">
        <title>Sequencing and chromosome-scale assembly of the giantPleurodeles waltlgenome.</title>
        <authorList>
            <person name="Brown T."/>
            <person name="Elewa A."/>
            <person name="Iarovenko S."/>
            <person name="Subramanian E."/>
            <person name="Araus A.J."/>
            <person name="Petzold A."/>
            <person name="Susuki M."/>
            <person name="Suzuki K.-i.T."/>
            <person name="Hayashi T."/>
            <person name="Toyoda A."/>
            <person name="Oliveira C."/>
            <person name="Osipova E."/>
            <person name="Leigh N.D."/>
            <person name="Simon A."/>
            <person name="Yun M.H."/>
        </authorList>
    </citation>
    <scope>NUCLEOTIDE SEQUENCE</scope>
    <source>
        <strain evidence="2">20211129_DDA</strain>
        <tissue evidence="2">Liver</tissue>
    </source>
</reference>
<feature type="region of interest" description="Disordered" evidence="1">
    <location>
        <begin position="22"/>
        <end position="93"/>
    </location>
</feature>
<organism evidence="2 3">
    <name type="scientific">Pleurodeles waltl</name>
    <name type="common">Iberian ribbed newt</name>
    <dbReference type="NCBI Taxonomy" id="8319"/>
    <lineage>
        <taxon>Eukaryota</taxon>
        <taxon>Metazoa</taxon>
        <taxon>Chordata</taxon>
        <taxon>Craniata</taxon>
        <taxon>Vertebrata</taxon>
        <taxon>Euteleostomi</taxon>
        <taxon>Amphibia</taxon>
        <taxon>Batrachia</taxon>
        <taxon>Caudata</taxon>
        <taxon>Salamandroidea</taxon>
        <taxon>Salamandridae</taxon>
        <taxon>Pleurodelinae</taxon>
        <taxon>Pleurodeles</taxon>
    </lineage>
</organism>
<dbReference type="AlphaFoldDB" id="A0AAV7WBL0"/>
<proteinExistence type="predicted"/>
<accession>A0AAV7WBL0</accession>
<dbReference type="Proteomes" id="UP001066276">
    <property type="component" value="Chromosome 1_2"/>
</dbReference>
<evidence type="ECO:0000313" key="2">
    <source>
        <dbReference type="EMBL" id="KAJ1210280.1"/>
    </source>
</evidence>
<name>A0AAV7WBL0_PLEWA</name>